<dbReference type="GO" id="GO:0016020">
    <property type="term" value="C:membrane"/>
    <property type="evidence" value="ECO:0007669"/>
    <property type="project" value="UniProtKB-SubCell"/>
</dbReference>
<keyword evidence="6" id="KW-0812">Transmembrane</keyword>
<evidence type="ECO:0000256" key="4">
    <source>
        <dbReference type="ARBA" id="ARBA00022968"/>
    </source>
</evidence>
<gene>
    <name evidence="7" type="ORF">SCODWIG_03759</name>
</gene>
<dbReference type="GO" id="GO:0000030">
    <property type="term" value="F:mannosyltransferase activity"/>
    <property type="evidence" value="ECO:0007669"/>
    <property type="project" value="InterPro"/>
</dbReference>
<keyword evidence="5" id="KW-0961">Cell wall biogenesis/degradation</keyword>
<keyword evidence="3" id="KW-0808">Transferase</keyword>
<organism evidence="7 8">
    <name type="scientific">Saccharomycodes ludwigii</name>
    <dbReference type="NCBI Taxonomy" id="36035"/>
    <lineage>
        <taxon>Eukaryota</taxon>
        <taxon>Fungi</taxon>
        <taxon>Dikarya</taxon>
        <taxon>Ascomycota</taxon>
        <taxon>Saccharomycotina</taxon>
        <taxon>Saccharomycetes</taxon>
        <taxon>Saccharomycodales</taxon>
        <taxon>Saccharomycodaceae</taxon>
        <taxon>Saccharomycodes</taxon>
    </lineage>
</organism>
<dbReference type="Pfam" id="PF12141">
    <property type="entry name" value="BMT"/>
    <property type="match status" value="2"/>
</dbReference>
<comment type="subcellular location">
    <subcellularLocation>
        <location evidence="1">Membrane</location>
        <topology evidence="1">Single-pass type II membrane protein</topology>
    </subcellularLocation>
</comment>
<name>A0A376BBD0_9ASCO</name>
<proteinExistence type="inferred from homology"/>
<dbReference type="GO" id="GO:0071555">
    <property type="term" value="P:cell wall organization"/>
    <property type="evidence" value="ECO:0007669"/>
    <property type="project" value="UniProtKB-KW"/>
</dbReference>
<dbReference type="Proteomes" id="UP000262825">
    <property type="component" value="Unassembled WGS sequence"/>
</dbReference>
<accession>A0A376BBD0</accession>
<protein>
    <recommendedName>
        <fullName evidence="9">Beta-mannosyltransferase 1</fullName>
    </recommendedName>
</protein>
<evidence type="ECO:0000313" key="7">
    <source>
        <dbReference type="EMBL" id="SSD61998.1"/>
    </source>
</evidence>
<keyword evidence="3" id="KW-0328">Glycosyltransferase</keyword>
<evidence type="ECO:0000256" key="2">
    <source>
        <dbReference type="ARBA" id="ARBA00009486"/>
    </source>
</evidence>
<dbReference type="AlphaFoldDB" id="A0A376BBD0"/>
<keyword evidence="4" id="KW-0735">Signal-anchor</keyword>
<keyword evidence="6" id="KW-1133">Transmembrane helix</keyword>
<evidence type="ECO:0008006" key="9">
    <source>
        <dbReference type="Google" id="ProtNLM"/>
    </source>
</evidence>
<reference evidence="8" key="1">
    <citation type="submission" date="2018-06" db="EMBL/GenBank/DDBJ databases">
        <authorList>
            <person name="Guldener U."/>
        </authorList>
    </citation>
    <scope>NUCLEOTIDE SEQUENCE [LARGE SCALE GENOMIC DNA]</scope>
    <source>
        <strain evidence="8">UTAD17</strain>
    </source>
</reference>
<evidence type="ECO:0000256" key="3">
    <source>
        <dbReference type="ARBA" id="ARBA00022676"/>
    </source>
</evidence>
<feature type="transmembrane region" description="Helical" evidence="6">
    <location>
        <begin position="44"/>
        <end position="62"/>
    </location>
</feature>
<evidence type="ECO:0000256" key="1">
    <source>
        <dbReference type="ARBA" id="ARBA00004606"/>
    </source>
</evidence>
<keyword evidence="6" id="KW-0472">Membrane</keyword>
<dbReference type="InterPro" id="IPR021988">
    <property type="entry name" value="BMT1"/>
</dbReference>
<sequence length="681" mass="79764">MDDSNKKKFDDNIETTSTTFDIIDPQNTTNTTSSTLKNKRFRKLLFLSTIILLALLLITTTGKGKYNSTSAYLDKLFKFNSKNYYIKNVKTKYALSTTPYTPKDVSHYALTPEAYSREKFHKYHMKGYITDLQEGPIDNVFFGLNVDSDYNLIDKYCKQYEYSDKIEYSFPNDVNKKNDDDDFLEARRDIIEHWPKYQKYFVDEAKEVSMSELDIVQQKWFKFGTSAVWLSDEQCYLSVTRYMYAPEGNLKRVKISLGRLQLFDKNWNEIKGRRLYYKDLLMSTDDGFANIFKESDNKIESIVEQSLKEIDAELGIKECTQQESAPIEYDNCIDEMNKLRLISQKRKEDFLNKYSVKFPTFMDIELGSDSGLYLGSEDPRIVLKQQPVKEPYIIFNMVQKDGNRYIHGYYPLRKFDKQVTFTIGGRSPNRMEKNWTPFFHLEDETKSNTMYKGFIRFVYSYRPLQILKCSLLDGDCQLVYDGNLLLNVDDNNVEHYEKNDFNKLDNMRGGSQLINLNSILPIKVEYKNLWAGFAKLHLKDCGCGERYYRPVLIVMSEHNGIYNEEMIVPVVDFDMDVLGWDRKTTKCGGYNVLNPNSITSWEIQQDGEDILQLLISEADFISRRIILKNVLKYIMSAYSRHLIREDYQIDGTSKQLLQQSLYCIIREGKSKCKSYGESHKD</sequence>
<comment type="similarity">
    <text evidence="2">Belongs to the BMT family.</text>
</comment>
<evidence type="ECO:0000256" key="6">
    <source>
        <dbReference type="SAM" id="Phobius"/>
    </source>
</evidence>
<evidence type="ECO:0000313" key="8">
    <source>
        <dbReference type="Proteomes" id="UP000262825"/>
    </source>
</evidence>
<keyword evidence="8" id="KW-1185">Reference proteome</keyword>
<dbReference type="VEuPathDB" id="FungiDB:SCODWIG_03759"/>
<evidence type="ECO:0000256" key="5">
    <source>
        <dbReference type="ARBA" id="ARBA00023316"/>
    </source>
</evidence>
<dbReference type="EMBL" id="UFAJ01001050">
    <property type="protein sequence ID" value="SSD61998.1"/>
    <property type="molecule type" value="Genomic_DNA"/>
</dbReference>